<evidence type="ECO:0000259" key="1">
    <source>
        <dbReference type="SMART" id="SM00471"/>
    </source>
</evidence>
<sequence>MRMLNFPYITMPLPEWIGPVVAKVFAKMCDDTTGHDFLHAVRVMELSASIAEELHADVDIAAAAGLMHDYYRKEEKLTGQLHFGLEAIAELRREFGSLIIPEIGEKAFDNILDVITLHESYNTNTVLSLDAQILQDADRLEAIGAVGIARTFMFGGAHGLPMIEEEQKSIVSAFDPNVPPNGSVHIHFYEKLLKLADGMHTAPGKRMAEQRHQVMTAFLKQFESELGLSSPVVTALK</sequence>
<keyword evidence="3" id="KW-1185">Reference proteome</keyword>
<dbReference type="SMART" id="SM00471">
    <property type="entry name" value="HDc"/>
    <property type="match status" value="1"/>
</dbReference>
<dbReference type="PANTHER" id="PTHR33594:SF1">
    <property type="entry name" value="HD_PDEASE DOMAIN-CONTAINING PROTEIN"/>
    <property type="match status" value="1"/>
</dbReference>
<dbReference type="SUPFAM" id="SSF109604">
    <property type="entry name" value="HD-domain/PDEase-like"/>
    <property type="match status" value="1"/>
</dbReference>
<dbReference type="Gene3D" id="1.10.3210.50">
    <property type="match status" value="1"/>
</dbReference>
<feature type="domain" description="HD/PDEase" evidence="1">
    <location>
        <begin position="32"/>
        <end position="152"/>
    </location>
</feature>
<dbReference type="InterPro" id="IPR006674">
    <property type="entry name" value="HD_domain"/>
</dbReference>
<dbReference type="CDD" id="cd00077">
    <property type="entry name" value="HDc"/>
    <property type="match status" value="1"/>
</dbReference>
<protein>
    <submittedName>
        <fullName evidence="2">HD domain-containing protein</fullName>
    </submittedName>
</protein>
<evidence type="ECO:0000313" key="2">
    <source>
        <dbReference type="EMBL" id="NUU61798.1"/>
    </source>
</evidence>
<name>A0A850EL98_9BACL</name>
<dbReference type="Pfam" id="PF01966">
    <property type="entry name" value="HD"/>
    <property type="match status" value="1"/>
</dbReference>
<dbReference type="AlphaFoldDB" id="A0A850EL98"/>
<gene>
    <name evidence="2" type="ORF">HPT30_15750</name>
</gene>
<dbReference type="InterPro" id="IPR003607">
    <property type="entry name" value="HD/PDEase_dom"/>
</dbReference>
<organism evidence="2 3">
    <name type="scientific">Paenibacillus agri</name>
    <dbReference type="NCBI Taxonomy" id="2744309"/>
    <lineage>
        <taxon>Bacteria</taxon>
        <taxon>Bacillati</taxon>
        <taxon>Bacillota</taxon>
        <taxon>Bacilli</taxon>
        <taxon>Bacillales</taxon>
        <taxon>Paenibacillaceae</taxon>
        <taxon>Paenibacillus</taxon>
    </lineage>
</organism>
<proteinExistence type="predicted"/>
<dbReference type="PANTHER" id="PTHR33594">
    <property type="entry name" value="SUPERFAMILY HYDROLASE, PUTATIVE (AFU_ORTHOLOGUE AFUA_1G03035)-RELATED"/>
    <property type="match status" value="1"/>
</dbReference>
<reference evidence="2" key="1">
    <citation type="submission" date="2020-06" db="EMBL/GenBank/DDBJ databases">
        <title>Paenibacillus sp. nov., isolated from soil.</title>
        <authorList>
            <person name="Seo Y.L."/>
        </authorList>
    </citation>
    <scope>NUCLEOTIDE SEQUENCE [LARGE SCALE GENOMIC DNA]</scope>
    <source>
        <strain evidence="2">JW14</strain>
    </source>
</reference>
<comment type="caution">
    <text evidence="2">The sequence shown here is derived from an EMBL/GenBank/DDBJ whole genome shotgun (WGS) entry which is preliminary data.</text>
</comment>
<evidence type="ECO:0000313" key="3">
    <source>
        <dbReference type="Proteomes" id="UP000564806"/>
    </source>
</evidence>
<dbReference type="EMBL" id="JABWCS010000211">
    <property type="protein sequence ID" value="NUU61798.1"/>
    <property type="molecule type" value="Genomic_DNA"/>
</dbReference>
<accession>A0A850EL98</accession>
<dbReference type="Proteomes" id="UP000564806">
    <property type="component" value="Unassembled WGS sequence"/>
</dbReference>